<protein>
    <submittedName>
        <fullName evidence="1">Uncharacterized protein</fullName>
    </submittedName>
</protein>
<evidence type="ECO:0000313" key="2">
    <source>
        <dbReference type="Proteomes" id="UP001151760"/>
    </source>
</evidence>
<gene>
    <name evidence="1" type="ORF">Tco_0991985</name>
</gene>
<reference evidence="1" key="1">
    <citation type="journal article" date="2022" name="Int. J. Mol. Sci.">
        <title>Draft Genome of Tanacetum Coccineum: Genomic Comparison of Closely Related Tanacetum-Family Plants.</title>
        <authorList>
            <person name="Yamashiro T."/>
            <person name="Shiraishi A."/>
            <person name="Nakayama K."/>
            <person name="Satake H."/>
        </authorList>
    </citation>
    <scope>NUCLEOTIDE SEQUENCE</scope>
</reference>
<accession>A0ABQ5F0S4</accession>
<proteinExistence type="predicted"/>
<organism evidence="1 2">
    <name type="scientific">Tanacetum coccineum</name>
    <dbReference type="NCBI Taxonomy" id="301880"/>
    <lineage>
        <taxon>Eukaryota</taxon>
        <taxon>Viridiplantae</taxon>
        <taxon>Streptophyta</taxon>
        <taxon>Embryophyta</taxon>
        <taxon>Tracheophyta</taxon>
        <taxon>Spermatophyta</taxon>
        <taxon>Magnoliopsida</taxon>
        <taxon>eudicotyledons</taxon>
        <taxon>Gunneridae</taxon>
        <taxon>Pentapetalae</taxon>
        <taxon>asterids</taxon>
        <taxon>campanulids</taxon>
        <taxon>Asterales</taxon>
        <taxon>Asteraceae</taxon>
        <taxon>Asteroideae</taxon>
        <taxon>Anthemideae</taxon>
        <taxon>Anthemidinae</taxon>
        <taxon>Tanacetum</taxon>
    </lineage>
</organism>
<dbReference type="EMBL" id="BQNB010016889">
    <property type="protein sequence ID" value="GJT56931.1"/>
    <property type="molecule type" value="Genomic_DNA"/>
</dbReference>
<sequence length="128" mass="14449">MKAMPNNEGKEILEEDWKEVFWLQENRNMKNTRRVVPMETTTSNALISYDGSAEVETSEAKASLDKPKVVRKNNGALIIEEWGNPQQDLKDQGVIDSGYSRHMTGNKPYLTDFEEIDGGICCHFGGKP</sequence>
<evidence type="ECO:0000313" key="1">
    <source>
        <dbReference type="EMBL" id="GJT56931.1"/>
    </source>
</evidence>
<dbReference type="Proteomes" id="UP001151760">
    <property type="component" value="Unassembled WGS sequence"/>
</dbReference>
<comment type="caution">
    <text evidence="1">The sequence shown here is derived from an EMBL/GenBank/DDBJ whole genome shotgun (WGS) entry which is preliminary data.</text>
</comment>
<reference evidence="1" key="2">
    <citation type="submission" date="2022-01" db="EMBL/GenBank/DDBJ databases">
        <authorList>
            <person name="Yamashiro T."/>
            <person name="Shiraishi A."/>
            <person name="Satake H."/>
            <person name="Nakayama K."/>
        </authorList>
    </citation>
    <scope>NUCLEOTIDE SEQUENCE</scope>
</reference>
<keyword evidence="2" id="KW-1185">Reference proteome</keyword>
<name>A0ABQ5F0S4_9ASTR</name>